<feature type="compositionally biased region" description="Polar residues" evidence="1">
    <location>
        <begin position="114"/>
        <end position="123"/>
    </location>
</feature>
<feature type="region of interest" description="Disordered" evidence="1">
    <location>
        <begin position="99"/>
        <end position="152"/>
    </location>
</feature>
<feature type="region of interest" description="Disordered" evidence="1">
    <location>
        <begin position="1"/>
        <end position="61"/>
    </location>
</feature>
<accession>G5EAV3</accession>
<feature type="compositionally biased region" description="Low complexity" evidence="1">
    <location>
        <begin position="128"/>
        <end position="140"/>
    </location>
</feature>
<feature type="compositionally biased region" description="Polar residues" evidence="1">
    <location>
        <begin position="9"/>
        <end position="23"/>
    </location>
</feature>
<reference evidence="2" key="1">
    <citation type="journal article" date="2006" name="Fungal Genet. Biol.">
        <title>Functional analysis of alcS, a gene of the alc cluster in Aspergillus nidulans.</title>
        <authorList>
            <person name="Flipphi M."/>
            <person name="Robellet X."/>
            <person name="Dequier E."/>
            <person name="Leschelle X."/>
            <person name="Felenbok B."/>
            <person name="Velot C."/>
        </authorList>
    </citation>
    <scope>NUCLEOTIDE SEQUENCE</scope>
    <source>
        <strain evidence="2">FGSC4</strain>
    </source>
</reference>
<sequence length="229" mass="25273">MDDPLLRAWTTQYTNSPITTPRSATPGECRLRPPRDERVEKPRHPKNPPTPPSMSMPYAVSSVPQGNMCNVDRGNGALEYINPSLLLFPQDYASQESNNYASARRVSDRRIGQSPYTRPNTPNVEGVSNVSSSDQRSSLSGRNGREEQSNPPVDIFEGILAKMLAFDVVRPPSTNELGNDEPPREVEAKQPTVHHGFAISVGWSSTFFPDDIQEGSGHSRNTVDTVGHF</sequence>
<name>G5EAV3_EMEND</name>
<feature type="compositionally biased region" description="Basic and acidic residues" evidence="1">
    <location>
        <begin position="29"/>
        <end position="42"/>
    </location>
</feature>
<dbReference type="AlphaFoldDB" id="G5EAV3"/>
<proteinExistence type="predicted"/>
<evidence type="ECO:0000313" key="2">
    <source>
        <dbReference type="EMBL" id="AAZ20474.1"/>
    </source>
</evidence>
<protein>
    <submittedName>
        <fullName evidence="2">AlcM</fullName>
    </submittedName>
</protein>
<dbReference type="OMA" id="PTECEVR"/>
<evidence type="ECO:0000256" key="1">
    <source>
        <dbReference type="SAM" id="MobiDB-lite"/>
    </source>
</evidence>
<dbReference type="EMBL" id="DQ076245">
    <property type="protein sequence ID" value="AAZ20474.1"/>
    <property type="molecule type" value="Genomic_DNA"/>
</dbReference>
<organism evidence="2">
    <name type="scientific">Emericella nidulans</name>
    <name type="common">Aspergillus nidulans</name>
    <dbReference type="NCBI Taxonomy" id="162425"/>
    <lineage>
        <taxon>Eukaryota</taxon>
        <taxon>Fungi</taxon>
        <taxon>Dikarya</taxon>
        <taxon>Ascomycota</taxon>
        <taxon>Pezizomycotina</taxon>
        <taxon>Eurotiomycetes</taxon>
        <taxon>Eurotiomycetidae</taxon>
        <taxon>Eurotiales</taxon>
        <taxon>Aspergillaceae</taxon>
        <taxon>Aspergillus</taxon>
        <taxon>Aspergillus subgen. Nidulantes</taxon>
    </lineage>
</organism>
<gene>
    <name evidence="2" type="primary">alcM</name>
</gene>